<keyword evidence="3 5" id="KW-0378">Hydrolase</keyword>
<dbReference type="InterPro" id="IPR015797">
    <property type="entry name" value="NUDIX_hydrolase-like_dom_sf"/>
</dbReference>
<dbReference type="InterPro" id="IPR000086">
    <property type="entry name" value="NUDIX_hydrolase_dom"/>
</dbReference>
<dbReference type="Pfam" id="PF00293">
    <property type="entry name" value="NUDIX"/>
    <property type="match status" value="1"/>
</dbReference>
<dbReference type="EMBL" id="JAERTX010000009">
    <property type="protein sequence ID" value="MBM9460585.1"/>
    <property type="molecule type" value="Genomic_DNA"/>
</dbReference>
<gene>
    <name evidence="7" type="ORF">JK386_11780</name>
</gene>
<dbReference type="PRINTS" id="PR00502">
    <property type="entry name" value="NUDIXFAMILY"/>
</dbReference>
<proteinExistence type="inferred from homology"/>
<evidence type="ECO:0000256" key="1">
    <source>
        <dbReference type="ARBA" id="ARBA00001946"/>
    </source>
</evidence>
<dbReference type="GO" id="GO:0016787">
    <property type="term" value="F:hydrolase activity"/>
    <property type="evidence" value="ECO:0007669"/>
    <property type="project" value="UniProtKB-KW"/>
</dbReference>
<comment type="caution">
    <text evidence="7">The sequence shown here is derived from an EMBL/GenBank/DDBJ whole genome shotgun (WGS) entry which is preliminary data.</text>
</comment>
<evidence type="ECO:0000313" key="7">
    <source>
        <dbReference type="EMBL" id="MBM9460585.1"/>
    </source>
</evidence>
<dbReference type="InterPro" id="IPR020476">
    <property type="entry name" value="Nudix_hydrolase"/>
</dbReference>
<dbReference type="AlphaFoldDB" id="A0A939BZ24"/>
<evidence type="ECO:0000256" key="4">
    <source>
        <dbReference type="ARBA" id="ARBA00022842"/>
    </source>
</evidence>
<dbReference type="Gene3D" id="3.90.79.10">
    <property type="entry name" value="Nucleoside Triphosphate Pyrophosphohydrolase"/>
    <property type="match status" value="1"/>
</dbReference>
<sequence length="142" mass="15744">MARFASVVLIDTRGWVLLQERDEHPVIDPERWGFVGGHVDDGEASQAAAHRELEEETGLRLAPPALRLWQQFTVFHAAYGTDDEVRVYVARTDATDADITVGEGRRILFVDPAEAVGLPLTVAAAHILPELLNSPYYQDLLP</sequence>
<dbReference type="Proteomes" id="UP000663791">
    <property type="component" value="Unassembled WGS sequence"/>
</dbReference>
<reference evidence="7" key="1">
    <citation type="submission" date="2021-01" db="EMBL/GenBank/DDBJ databases">
        <title>Novel species in genus Nocardioides.</title>
        <authorList>
            <person name="Zhang G."/>
        </authorList>
    </citation>
    <scope>NUCLEOTIDE SEQUENCE</scope>
    <source>
        <strain evidence="7">Zg-536</strain>
    </source>
</reference>
<dbReference type="PROSITE" id="PS00893">
    <property type="entry name" value="NUDIX_BOX"/>
    <property type="match status" value="1"/>
</dbReference>
<dbReference type="PANTHER" id="PTHR43046">
    <property type="entry name" value="GDP-MANNOSE MANNOSYL HYDROLASE"/>
    <property type="match status" value="1"/>
</dbReference>
<keyword evidence="8" id="KW-1185">Reference proteome</keyword>
<comment type="similarity">
    <text evidence="2 5">Belongs to the Nudix hydrolase family.</text>
</comment>
<accession>A0A939BZ24</accession>
<dbReference type="SUPFAM" id="SSF55811">
    <property type="entry name" value="Nudix"/>
    <property type="match status" value="1"/>
</dbReference>
<evidence type="ECO:0000256" key="5">
    <source>
        <dbReference type="RuleBase" id="RU003476"/>
    </source>
</evidence>
<keyword evidence="4" id="KW-0460">Magnesium</keyword>
<evidence type="ECO:0000256" key="3">
    <source>
        <dbReference type="ARBA" id="ARBA00022801"/>
    </source>
</evidence>
<protein>
    <submittedName>
        <fullName evidence="7">NUDIX hydrolase</fullName>
    </submittedName>
</protein>
<dbReference type="RefSeq" id="WP_205291893.1">
    <property type="nucleotide sequence ID" value="NZ_CP074406.1"/>
</dbReference>
<dbReference type="PROSITE" id="PS51462">
    <property type="entry name" value="NUDIX"/>
    <property type="match status" value="1"/>
</dbReference>
<feature type="domain" description="Nudix hydrolase" evidence="6">
    <location>
        <begin position="1"/>
        <end position="133"/>
    </location>
</feature>
<comment type="cofactor">
    <cofactor evidence="1">
        <name>Mg(2+)</name>
        <dbReference type="ChEBI" id="CHEBI:18420"/>
    </cofactor>
</comment>
<organism evidence="7 8">
    <name type="scientific">Nocardioides faecalis</name>
    <dbReference type="NCBI Taxonomy" id="2803858"/>
    <lineage>
        <taxon>Bacteria</taxon>
        <taxon>Bacillati</taxon>
        <taxon>Actinomycetota</taxon>
        <taxon>Actinomycetes</taxon>
        <taxon>Propionibacteriales</taxon>
        <taxon>Nocardioidaceae</taxon>
        <taxon>Nocardioides</taxon>
    </lineage>
</organism>
<evidence type="ECO:0000259" key="6">
    <source>
        <dbReference type="PROSITE" id="PS51462"/>
    </source>
</evidence>
<name>A0A939BZ24_9ACTN</name>
<dbReference type="InterPro" id="IPR020084">
    <property type="entry name" value="NUDIX_hydrolase_CS"/>
</dbReference>
<evidence type="ECO:0000256" key="2">
    <source>
        <dbReference type="ARBA" id="ARBA00005582"/>
    </source>
</evidence>
<evidence type="ECO:0000313" key="8">
    <source>
        <dbReference type="Proteomes" id="UP000663791"/>
    </source>
</evidence>
<dbReference type="PANTHER" id="PTHR43046:SF12">
    <property type="entry name" value="GDP-MANNOSE MANNOSYL HYDROLASE"/>
    <property type="match status" value="1"/>
</dbReference>